<organism evidence="4 5">
    <name type="scientific">Streptomyces jeddahensis</name>
    <dbReference type="NCBI Taxonomy" id="1716141"/>
    <lineage>
        <taxon>Bacteria</taxon>
        <taxon>Bacillati</taxon>
        <taxon>Actinomycetota</taxon>
        <taxon>Actinomycetes</taxon>
        <taxon>Kitasatosporales</taxon>
        <taxon>Streptomycetaceae</taxon>
        <taxon>Streptomyces</taxon>
    </lineage>
</organism>
<dbReference type="CDD" id="cd04747">
    <property type="entry name" value="OYE_like_5_FMN"/>
    <property type="match status" value="1"/>
</dbReference>
<proteinExistence type="predicted"/>
<evidence type="ECO:0000313" key="4">
    <source>
        <dbReference type="EMBL" id="OAH15783.1"/>
    </source>
</evidence>
<dbReference type="EC" id="1.-.-.-" evidence="4"/>
<reference evidence="4 5" key="1">
    <citation type="submission" date="2015-12" db="EMBL/GenBank/DDBJ databases">
        <title>Genome sequence of Streptomyces sp. G25.</title>
        <authorList>
            <person name="Poehlein A."/>
            <person name="Roettig A."/>
            <person name="Hiessl S."/>
            <person name="Hauschild P."/>
            <person name="Schauer J."/>
            <person name="Madkour M.H."/>
            <person name="Al-Ansari A.M."/>
            <person name="Almakishah N.H."/>
            <person name="Steinbuechel A."/>
            <person name="Daniel R."/>
        </authorList>
    </citation>
    <scope>NUCLEOTIDE SEQUENCE [LARGE SCALE GENOMIC DNA]</scope>
    <source>
        <strain evidence="5">G25(2015)</strain>
    </source>
</reference>
<dbReference type="FunFam" id="3.20.20.70:FF:000262">
    <property type="entry name" value="NADH:flavin oxidoreductase"/>
    <property type="match status" value="1"/>
</dbReference>
<evidence type="ECO:0000313" key="5">
    <source>
        <dbReference type="Proteomes" id="UP000077381"/>
    </source>
</evidence>
<dbReference type="PANTHER" id="PTHR43656:SF2">
    <property type="entry name" value="BINDING OXIDOREDUCTASE, PUTATIVE (AFU_ORTHOLOGUE AFUA_2G08260)-RELATED"/>
    <property type="match status" value="1"/>
</dbReference>
<dbReference type="InterPro" id="IPR013785">
    <property type="entry name" value="Aldolase_TIM"/>
</dbReference>
<dbReference type="InterPro" id="IPR001155">
    <property type="entry name" value="OxRdtase_FMN_N"/>
</dbReference>
<dbReference type="PANTHER" id="PTHR43656">
    <property type="entry name" value="BINDING OXIDOREDUCTASE, PUTATIVE (AFU_ORTHOLOGUE AFUA_2G08260)-RELATED"/>
    <property type="match status" value="1"/>
</dbReference>
<dbReference type="RefSeq" id="WP_067272220.1">
    <property type="nucleotide sequence ID" value="NZ_LOHS01000034.1"/>
</dbReference>
<dbReference type="Proteomes" id="UP000077381">
    <property type="component" value="Unassembled WGS sequence"/>
</dbReference>
<dbReference type="Pfam" id="PF00724">
    <property type="entry name" value="Oxidored_FMN"/>
    <property type="match status" value="1"/>
</dbReference>
<dbReference type="GO" id="GO:0016491">
    <property type="term" value="F:oxidoreductase activity"/>
    <property type="evidence" value="ECO:0007669"/>
    <property type="project" value="UniProtKB-KW"/>
</dbReference>
<dbReference type="STRING" id="1716141.STSP_08900"/>
<dbReference type="PATRIC" id="fig|1716141.3.peg.941"/>
<dbReference type="EMBL" id="LOHS01000034">
    <property type="protein sequence ID" value="OAH15783.1"/>
    <property type="molecule type" value="Genomic_DNA"/>
</dbReference>
<sequence>MTVTASASDSAPASRAAGILSRPVQLNGLTVPNRIAMAPMTRQFSPGGVPGEDVAWYYARRAAAGVGLIVTEGTYVGHESAGQSDRIPRFHGEEQLAGWAKVAEAVHAAGGTIVPQLWHIGMVRTAGEPPFPEAPAVGPSGIRLDGTEGEGKAMTQEDLDDVIGAFAEAAAAAERIGFDGVELHGAHGYLIDQFLWSGTNRRTDAYGGDLVARTTFGAEIVAAVRKAVSPDFPVIFRFSQWKSGNYDARLAENPAELEALLTPLAEAGVDVFHASTRRYWLPEFDGSDLNLAGWTKKLTGKPVITVGSVGLDGEFHRTFQGEGAPVKSIDNLLDRLEREEFDLVAVGRALLQDPEWAAKVLGDRFDELSAYDAAALRTLS</sequence>
<dbReference type="AlphaFoldDB" id="A0A177HY37"/>
<dbReference type="GO" id="GO:0010181">
    <property type="term" value="F:FMN binding"/>
    <property type="evidence" value="ECO:0007669"/>
    <property type="project" value="InterPro"/>
</dbReference>
<name>A0A177HY37_9ACTN</name>
<keyword evidence="5" id="KW-1185">Reference proteome</keyword>
<dbReference type="Gene3D" id="3.20.20.70">
    <property type="entry name" value="Aldolase class I"/>
    <property type="match status" value="1"/>
</dbReference>
<evidence type="ECO:0000256" key="2">
    <source>
        <dbReference type="ARBA" id="ARBA00023002"/>
    </source>
</evidence>
<gene>
    <name evidence="4" type="ORF">STSP_08900</name>
</gene>
<feature type="domain" description="NADH:flavin oxidoreductase/NADH oxidase N-terminal" evidence="3">
    <location>
        <begin position="22"/>
        <end position="363"/>
    </location>
</feature>
<comment type="caution">
    <text evidence="4">The sequence shown here is derived from an EMBL/GenBank/DDBJ whole genome shotgun (WGS) entry which is preliminary data.</text>
</comment>
<accession>A0A177HY37</accession>
<dbReference type="OrthoDB" id="3169239at2"/>
<dbReference type="SUPFAM" id="SSF51395">
    <property type="entry name" value="FMN-linked oxidoreductases"/>
    <property type="match status" value="1"/>
</dbReference>
<protein>
    <submittedName>
        <fullName evidence="4">NADH oxidase</fullName>
        <ecNumber evidence="4">1.-.-.-</ecNumber>
    </submittedName>
</protein>
<evidence type="ECO:0000259" key="3">
    <source>
        <dbReference type="Pfam" id="PF00724"/>
    </source>
</evidence>
<evidence type="ECO:0000256" key="1">
    <source>
        <dbReference type="ARBA" id="ARBA00022630"/>
    </source>
</evidence>
<keyword evidence="1" id="KW-0285">Flavoprotein</keyword>
<keyword evidence="2 4" id="KW-0560">Oxidoreductase</keyword>
<dbReference type="InterPro" id="IPR051799">
    <property type="entry name" value="NADH_flavin_oxidoreductase"/>
</dbReference>